<feature type="transmembrane region" description="Helical" evidence="4">
    <location>
        <begin position="158"/>
        <end position="176"/>
    </location>
</feature>
<dbReference type="GO" id="GO:0005886">
    <property type="term" value="C:plasma membrane"/>
    <property type="evidence" value="ECO:0007669"/>
    <property type="project" value="TreeGrafter"/>
</dbReference>
<protein>
    <recommendedName>
        <fullName evidence="2">diguanylate cyclase</fullName>
        <ecNumber evidence="2">2.7.7.65</ecNumber>
    </recommendedName>
</protein>
<dbReference type="EC" id="2.7.7.65" evidence="2"/>
<dbReference type="FunFam" id="3.30.70.270:FF:000001">
    <property type="entry name" value="Diguanylate cyclase domain protein"/>
    <property type="match status" value="1"/>
</dbReference>
<feature type="transmembrane region" description="Helical" evidence="4">
    <location>
        <begin position="254"/>
        <end position="274"/>
    </location>
</feature>
<proteinExistence type="predicted"/>
<keyword evidence="4" id="KW-1133">Transmembrane helix</keyword>
<evidence type="ECO:0000313" key="7">
    <source>
        <dbReference type="Proteomes" id="UP000002608"/>
    </source>
</evidence>
<evidence type="ECO:0000256" key="4">
    <source>
        <dbReference type="SAM" id="Phobius"/>
    </source>
</evidence>
<dbReference type="PANTHER" id="PTHR45138">
    <property type="entry name" value="REGULATORY COMPONENTS OF SENSORY TRANSDUCTION SYSTEM"/>
    <property type="match status" value="1"/>
</dbReference>
<dbReference type="GO" id="GO:0043709">
    <property type="term" value="P:cell adhesion involved in single-species biofilm formation"/>
    <property type="evidence" value="ECO:0007669"/>
    <property type="project" value="TreeGrafter"/>
</dbReference>
<feature type="transmembrane region" description="Helical" evidence="4">
    <location>
        <begin position="130"/>
        <end position="149"/>
    </location>
</feature>
<name>A8GZ56_SHEPA</name>
<dbReference type="InterPro" id="IPR029787">
    <property type="entry name" value="Nucleotide_cyclase"/>
</dbReference>
<dbReference type="SMART" id="SM00267">
    <property type="entry name" value="GGDEF"/>
    <property type="match status" value="1"/>
</dbReference>
<dbReference type="CDD" id="cd01949">
    <property type="entry name" value="GGDEF"/>
    <property type="match status" value="1"/>
</dbReference>
<evidence type="ECO:0000313" key="6">
    <source>
        <dbReference type="EMBL" id="ABV85593.1"/>
    </source>
</evidence>
<evidence type="ECO:0000259" key="5">
    <source>
        <dbReference type="PROSITE" id="PS50887"/>
    </source>
</evidence>
<dbReference type="Gene3D" id="3.30.70.270">
    <property type="match status" value="1"/>
</dbReference>
<dbReference type="InterPro" id="IPR000160">
    <property type="entry name" value="GGDEF_dom"/>
</dbReference>
<dbReference type="EMBL" id="CP000851">
    <property type="protein sequence ID" value="ABV85593.1"/>
    <property type="molecule type" value="Genomic_DNA"/>
</dbReference>
<dbReference type="GO" id="GO:0052621">
    <property type="term" value="F:diguanylate cyclase activity"/>
    <property type="evidence" value="ECO:0007669"/>
    <property type="project" value="UniProtKB-EC"/>
</dbReference>
<evidence type="ECO:0000256" key="1">
    <source>
        <dbReference type="ARBA" id="ARBA00001946"/>
    </source>
</evidence>
<dbReference type="OrthoDB" id="9812260at2"/>
<dbReference type="PROSITE" id="PS50887">
    <property type="entry name" value="GGDEF"/>
    <property type="match status" value="1"/>
</dbReference>
<dbReference type="HOGENOM" id="CLU_595544_0_0_6"/>
<dbReference type="KEGG" id="spl:Spea_0265"/>
<accession>A8GZ56</accession>
<keyword evidence="4" id="KW-0812">Transmembrane</keyword>
<comment type="cofactor">
    <cofactor evidence="1">
        <name>Mg(2+)</name>
        <dbReference type="ChEBI" id="CHEBI:18420"/>
    </cofactor>
</comment>
<dbReference type="NCBIfam" id="TIGR00254">
    <property type="entry name" value="GGDEF"/>
    <property type="match status" value="1"/>
</dbReference>
<keyword evidence="4" id="KW-0472">Membrane</keyword>
<dbReference type="GO" id="GO:1902201">
    <property type="term" value="P:negative regulation of bacterial-type flagellum-dependent cell motility"/>
    <property type="evidence" value="ECO:0007669"/>
    <property type="project" value="TreeGrafter"/>
</dbReference>
<feature type="transmembrane region" description="Helical" evidence="4">
    <location>
        <begin position="55"/>
        <end position="73"/>
    </location>
</feature>
<dbReference type="SUPFAM" id="SSF55073">
    <property type="entry name" value="Nucleotide cyclase"/>
    <property type="match status" value="1"/>
</dbReference>
<comment type="catalytic activity">
    <reaction evidence="3">
        <text>2 GTP = 3',3'-c-di-GMP + 2 diphosphate</text>
        <dbReference type="Rhea" id="RHEA:24898"/>
        <dbReference type="ChEBI" id="CHEBI:33019"/>
        <dbReference type="ChEBI" id="CHEBI:37565"/>
        <dbReference type="ChEBI" id="CHEBI:58805"/>
        <dbReference type="EC" id="2.7.7.65"/>
    </reaction>
</comment>
<dbReference type="PANTHER" id="PTHR45138:SF9">
    <property type="entry name" value="DIGUANYLATE CYCLASE DGCM-RELATED"/>
    <property type="match status" value="1"/>
</dbReference>
<dbReference type="InterPro" id="IPR043128">
    <property type="entry name" value="Rev_trsase/Diguanyl_cyclase"/>
</dbReference>
<dbReference type="RefSeq" id="WP_012153534.1">
    <property type="nucleotide sequence ID" value="NC_009901.1"/>
</dbReference>
<feature type="domain" description="GGDEF" evidence="5">
    <location>
        <begin position="323"/>
        <end position="456"/>
    </location>
</feature>
<dbReference type="STRING" id="398579.Spea_0265"/>
<reference evidence="6 7" key="1">
    <citation type="submission" date="2007-10" db="EMBL/GenBank/DDBJ databases">
        <title>Complete sequence of Shewanella pealeana ATCC 700345.</title>
        <authorList>
            <consortium name="US DOE Joint Genome Institute"/>
            <person name="Copeland A."/>
            <person name="Lucas S."/>
            <person name="Lapidus A."/>
            <person name="Barry K."/>
            <person name="Glavina del Rio T."/>
            <person name="Dalin E."/>
            <person name="Tice H."/>
            <person name="Pitluck S."/>
            <person name="Chertkov O."/>
            <person name="Brettin T."/>
            <person name="Bruce D."/>
            <person name="Detter J.C."/>
            <person name="Han C."/>
            <person name="Schmutz J."/>
            <person name="Larimer F."/>
            <person name="Land M."/>
            <person name="Hauser L."/>
            <person name="Kyrpides N."/>
            <person name="Kim E."/>
            <person name="Zhao J.-S.Z."/>
            <person name="Manno D."/>
            <person name="Hawari J."/>
            <person name="Richardson P."/>
        </authorList>
    </citation>
    <scope>NUCLEOTIDE SEQUENCE [LARGE SCALE GENOMIC DNA]</scope>
    <source>
        <strain evidence="7">ATCC 700345 / ANG-SQ1</strain>
    </source>
</reference>
<dbReference type="InterPro" id="IPR050469">
    <property type="entry name" value="Diguanylate_Cyclase"/>
</dbReference>
<keyword evidence="7" id="KW-1185">Reference proteome</keyword>
<dbReference type="eggNOG" id="COG3706">
    <property type="taxonomic scope" value="Bacteria"/>
</dbReference>
<dbReference type="Pfam" id="PF00990">
    <property type="entry name" value="GGDEF"/>
    <property type="match status" value="1"/>
</dbReference>
<organism evidence="6 7">
    <name type="scientific">Shewanella pealeana (strain ATCC 700345 / ANG-SQ1)</name>
    <dbReference type="NCBI Taxonomy" id="398579"/>
    <lineage>
        <taxon>Bacteria</taxon>
        <taxon>Pseudomonadati</taxon>
        <taxon>Pseudomonadota</taxon>
        <taxon>Gammaproteobacteria</taxon>
        <taxon>Alteromonadales</taxon>
        <taxon>Shewanellaceae</taxon>
        <taxon>Shewanella</taxon>
    </lineage>
</organism>
<gene>
    <name evidence="6" type="ordered locus">Spea_0265</name>
</gene>
<evidence type="ECO:0000256" key="3">
    <source>
        <dbReference type="ARBA" id="ARBA00034247"/>
    </source>
</evidence>
<feature type="transmembrane region" description="Helical" evidence="4">
    <location>
        <begin position="226"/>
        <end position="242"/>
    </location>
</feature>
<dbReference type="PROSITE" id="PS51257">
    <property type="entry name" value="PROKAR_LIPOPROTEIN"/>
    <property type="match status" value="1"/>
</dbReference>
<evidence type="ECO:0000256" key="2">
    <source>
        <dbReference type="ARBA" id="ARBA00012528"/>
    </source>
</evidence>
<sequence>MLESKVSENSWLLVKYSQAMIRPLSAVGIIFGCAAMFGYLGAMEWIYRPVTNGPATNPLTAMCMIFIGTALWISKKKSDANLALLLLSAVIIITLTLIFDVISGSNFSAILTPFQEQVALELKNGKSNSMGINSSVMFLFIAISLVLFVGQKLIASQLFAFIALAIPTVSFTGYAYGLEQFYGQMSMLTAFIGFVLAIAALMMTAKVGGVNAILSPFIGGKIARRQTAAGYFVPAILGYLLIKSLCAIDGELCGIFVVTICWFVILMISYSALFQEKMDLERRQMEQLLTLAAMNDQLTGLANRRKFHEFAQEELNRVQRNKSQFWVLVMDVDFFKKINDTAGHDMGDQVLIELSKVLKNSVRAVDLVSRMGGEEFSIILSDTTKQGAERVAESIRSSIESIKIKGWTDIYGPITASIGGATSDGADKLENTLKIADSALYQAKQRGRNQVYFAAE</sequence>
<feature type="transmembrane region" description="Helical" evidence="4">
    <location>
        <begin position="21"/>
        <end position="43"/>
    </location>
</feature>
<feature type="transmembrane region" description="Helical" evidence="4">
    <location>
        <begin position="80"/>
        <end position="99"/>
    </location>
</feature>
<dbReference type="Proteomes" id="UP000002608">
    <property type="component" value="Chromosome"/>
</dbReference>
<feature type="transmembrane region" description="Helical" evidence="4">
    <location>
        <begin position="188"/>
        <end position="214"/>
    </location>
</feature>
<dbReference type="AlphaFoldDB" id="A8GZ56"/>